<organism evidence="2 3">
    <name type="scientific">Uabimicrobium amorphum</name>
    <dbReference type="NCBI Taxonomy" id="2596890"/>
    <lineage>
        <taxon>Bacteria</taxon>
        <taxon>Pseudomonadati</taxon>
        <taxon>Planctomycetota</taxon>
        <taxon>Candidatus Uabimicrobiia</taxon>
        <taxon>Candidatus Uabimicrobiales</taxon>
        <taxon>Candidatus Uabimicrobiaceae</taxon>
        <taxon>Candidatus Uabimicrobium</taxon>
    </lineage>
</organism>
<sequence length="520" mass="58077">MYKLALVLLFTVATYANDLIEVGYVQIDITPEIAEWVDSDGNGEYTFGDGSAYDTGEKVTKFVDGKINVGNGNGEAHYVHDRIYSRIMVLNDPATNKRVAIVSLDLYMMQLQDCNFIRNLVKDLSFEHVAIHSTHSHMGPDTLGRSGAKNLENGINGAWFRKMQRGTAKGIREAFAKRTPAKLRFLGTKSRFGLNDTRDPIIYDDDLMGMQVVKPNGEVVVTLVQWANHVEAILSLHNGNNAPDGIKEKTGHIITPGFPAFVDYQAQKTFGGHGMFINGAVGGLMTMLRTFVWEPFAPYSPDTPVEKIPKDFEGKIHDNFKMAEIIGCELINKLHREKLQDQPFAENLFISAQTEKVKIQLENDLFRLAFLAGFIGFDKRDFEGDMMGKAFLTTQVSRIDIGPAQFACVPGEIFPELTVGLPRDFYSKNGKYFKEPEHHKTGGDFVVPPSLKSMMTAKYKFVIGLSDDSIGYMVAPCDFLLDEMLPWVESPPDHYEETQSVGIQAVPKVMEGLSKLFSDK</sequence>
<evidence type="ECO:0000313" key="2">
    <source>
        <dbReference type="EMBL" id="BBM83994.1"/>
    </source>
</evidence>
<accession>A0A5S9ILN0</accession>
<dbReference type="KEGG" id="uam:UABAM_02349"/>
<dbReference type="RefSeq" id="WP_151968175.1">
    <property type="nucleotide sequence ID" value="NZ_AP019860.1"/>
</dbReference>
<proteinExistence type="predicted"/>
<name>A0A5S9ILN0_UABAM</name>
<feature type="domain" description="Neutral/alkaline non-lysosomal ceramidase N-terminal" evidence="1">
    <location>
        <begin position="73"/>
        <end position="186"/>
    </location>
</feature>
<dbReference type="Pfam" id="PF04734">
    <property type="entry name" value="Ceramidase_alk"/>
    <property type="match status" value="1"/>
</dbReference>
<dbReference type="EMBL" id="AP019860">
    <property type="protein sequence ID" value="BBM83994.1"/>
    <property type="molecule type" value="Genomic_DNA"/>
</dbReference>
<evidence type="ECO:0000259" key="1">
    <source>
        <dbReference type="Pfam" id="PF04734"/>
    </source>
</evidence>
<evidence type="ECO:0000313" key="3">
    <source>
        <dbReference type="Proteomes" id="UP000326354"/>
    </source>
</evidence>
<gene>
    <name evidence="2" type="ORF">UABAM_02349</name>
</gene>
<dbReference type="InterPro" id="IPR031329">
    <property type="entry name" value="NEUT/ALK_ceramidase_N"/>
</dbReference>
<keyword evidence="3" id="KW-1185">Reference proteome</keyword>
<dbReference type="Proteomes" id="UP000326354">
    <property type="component" value="Chromosome"/>
</dbReference>
<dbReference type="AlphaFoldDB" id="A0A5S9ILN0"/>
<protein>
    <recommendedName>
        <fullName evidence="1">Neutral/alkaline non-lysosomal ceramidase N-terminal domain-containing protein</fullName>
    </recommendedName>
</protein>
<dbReference type="OrthoDB" id="240932at2"/>
<reference evidence="2 3" key="1">
    <citation type="submission" date="2019-08" db="EMBL/GenBank/DDBJ databases">
        <title>Complete genome sequence of Candidatus Uab amorphum.</title>
        <authorList>
            <person name="Shiratori T."/>
            <person name="Suzuki S."/>
            <person name="Kakizawa Y."/>
            <person name="Ishida K."/>
        </authorList>
    </citation>
    <scope>NUCLEOTIDE SEQUENCE [LARGE SCALE GENOMIC DNA]</scope>
    <source>
        <strain evidence="2 3">SRT547</strain>
    </source>
</reference>